<feature type="transmembrane region" description="Helical" evidence="7">
    <location>
        <begin position="451"/>
        <end position="469"/>
    </location>
</feature>
<feature type="transmembrane region" description="Helical" evidence="7">
    <location>
        <begin position="410"/>
        <end position="431"/>
    </location>
</feature>
<feature type="transmembrane region" description="Helical" evidence="7">
    <location>
        <begin position="523"/>
        <end position="547"/>
    </location>
</feature>
<feature type="transmembrane region" description="Helical" evidence="7">
    <location>
        <begin position="379"/>
        <end position="398"/>
    </location>
</feature>
<evidence type="ECO:0000256" key="4">
    <source>
        <dbReference type="ARBA" id="ARBA00022989"/>
    </source>
</evidence>
<dbReference type="EMBL" id="MNBE01000056">
    <property type="protein sequence ID" value="OKP14877.1"/>
    <property type="molecule type" value="Genomic_DNA"/>
</dbReference>
<sequence length="636" mass="70110">MSMLPGPMAITAPTEQIREKGATEDEIRQMEQEGTHPGVRHRIWGLEARLDPSVTFEEFTYWAKIERELEDVDYRRYTAVTGGGGILGSIKGYFKNNPYEDAKIQESRELQANEQSLQVSEKKANVASNSASNSSDEGAVSPIAPPPYELDAEWRLAARALRNAGWGTIFYLITTDILGWSQTPYVFANTGYGLGVGIFVLMGLAAFASGIMIWRTFLGLDSSRYPILSFGDPFLRLYGPRMRHFINFMQSLQMFLSVAVVLLGNTGIIAQLGGNANLCYVVCGIISLVVGMASGYMRSLKHLGWFCNMSVWINIVTFVIICVAAAKHGPDPAAAVENGILNKAWSTVATMAPVKTFVSTPPAEYQPTDTNLFAAQFNGINSMVYAYSGAVMFVAFLSEMRRPMDFWKGLLVAQTFITVVYIFFGAFVYHYYGQYSYSNVNQSVNPKNLQVVGNVLSLLTGWLAIFLYFNVGMKTVYLEVGQAIFSLPPITSNHGKYLWWGLGPVYWIIAFVLSMSVPEFSAFTNFVGGLFSLNFTYSFSGVMYLAYKIQDGARLPGEGFDPATGQTTRLDKGVKRWVRGFMKTWYISGPVLVFTCCGLATSGMGTWAAVLALESAFGPGGSVVTSWTCVNPYYNG</sequence>
<keyword evidence="3 7" id="KW-0812">Transmembrane</keyword>
<evidence type="ECO:0000256" key="6">
    <source>
        <dbReference type="SAM" id="MobiDB-lite"/>
    </source>
</evidence>
<comment type="caution">
    <text evidence="9">The sequence shown here is derived from an EMBL/GenBank/DDBJ whole genome shotgun (WGS) entry which is preliminary data.</text>
</comment>
<keyword evidence="10" id="KW-1185">Reference proteome</keyword>
<evidence type="ECO:0000259" key="8">
    <source>
        <dbReference type="Pfam" id="PF01490"/>
    </source>
</evidence>
<keyword evidence="4 7" id="KW-1133">Transmembrane helix</keyword>
<dbReference type="AlphaFoldDB" id="A0A1Q5UQX1"/>
<evidence type="ECO:0000256" key="3">
    <source>
        <dbReference type="ARBA" id="ARBA00022692"/>
    </source>
</evidence>
<feature type="transmembrane region" description="Helical" evidence="7">
    <location>
        <begin position="278"/>
        <end position="296"/>
    </location>
</feature>
<name>A0A1Q5UQX1_9EURO</name>
<feature type="domain" description="Amino acid transporter transmembrane" evidence="8">
    <location>
        <begin position="183"/>
        <end position="551"/>
    </location>
</feature>
<feature type="transmembrane region" description="Helical" evidence="7">
    <location>
        <begin position="497"/>
        <end position="517"/>
    </location>
</feature>
<comment type="similarity">
    <text evidence="2">Belongs to the amino acid/polyamine transporter 2 family.</text>
</comment>
<evidence type="ECO:0000256" key="5">
    <source>
        <dbReference type="ARBA" id="ARBA00023136"/>
    </source>
</evidence>
<dbReference type="Proteomes" id="UP000186955">
    <property type="component" value="Unassembled WGS sequence"/>
</dbReference>
<dbReference type="GO" id="GO:0015179">
    <property type="term" value="F:L-amino acid transmembrane transporter activity"/>
    <property type="evidence" value="ECO:0007669"/>
    <property type="project" value="TreeGrafter"/>
</dbReference>
<feature type="transmembrane region" description="Helical" evidence="7">
    <location>
        <begin position="192"/>
        <end position="214"/>
    </location>
</feature>
<dbReference type="PANTHER" id="PTHR22950">
    <property type="entry name" value="AMINO ACID TRANSPORTER"/>
    <property type="match status" value="1"/>
</dbReference>
<proteinExistence type="inferred from homology"/>
<feature type="region of interest" description="Disordered" evidence="6">
    <location>
        <begin position="122"/>
        <end position="141"/>
    </location>
</feature>
<feature type="transmembrane region" description="Helical" evidence="7">
    <location>
        <begin position="251"/>
        <end position="272"/>
    </location>
</feature>
<protein>
    <recommendedName>
        <fullName evidence="8">Amino acid transporter transmembrane domain-containing protein</fullName>
    </recommendedName>
</protein>
<gene>
    <name evidence="9" type="ORF">PENSUB_5473</name>
</gene>
<reference evidence="9 10" key="1">
    <citation type="submission" date="2016-10" db="EMBL/GenBank/DDBJ databases">
        <title>Genome sequence of the ascomycete fungus Penicillium subrubescens.</title>
        <authorList>
            <person name="De Vries R.P."/>
            <person name="Peng M."/>
            <person name="Dilokpimol A."/>
            <person name="Hilden K."/>
            <person name="Makela M.R."/>
            <person name="Grigoriev I."/>
            <person name="Riley R."/>
            <person name="Granchi Z."/>
        </authorList>
    </citation>
    <scope>NUCLEOTIDE SEQUENCE [LARGE SCALE GENOMIC DNA]</scope>
    <source>
        <strain evidence="9 10">CBS 132785</strain>
    </source>
</reference>
<feature type="transmembrane region" description="Helical" evidence="7">
    <location>
        <begin position="585"/>
        <end position="610"/>
    </location>
</feature>
<accession>A0A1Q5UQX1</accession>
<dbReference type="GO" id="GO:0016020">
    <property type="term" value="C:membrane"/>
    <property type="evidence" value="ECO:0007669"/>
    <property type="project" value="UniProtKB-SubCell"/>
</dbReference>
<comment type="subcellular location">
    <subcellularLocation>
        <location evidence="1">Membrane</location>
        <topology evidence="1">Multi-pass membrane protein</topology>
    </subcellularLocation>
</comment>
<dbReference type="InterPro" id="IPR013057">
    <property type="entry name" value="AA_transpt_TM"/>
</dbReference>
<keyword evidence="5 7" id="KW-0472">Membrane</keyword>
<evidence type="ECO:0000256" key="2">
    <source>
        <dbReference type="ARBA" id="ARBA00008066"/>
    </source>
</evidence>
<dbReference type="Pfam" id="PF01490">
    <property type="entry name" value="Aa_trans"/>
    <property type="match status" value="1"/>
</dbReference>
<evidence type="ECO:0000313" key="10">
    <source>
        <dbReference type="Proteomes" id="UP000186955"/>
    </source>
</evidence>
<evidence type="ECO:0000313" key="9">
    <source>
        <dbReference type="EMBL" id="OKP14877.1"/>
    </source>
</evidence>
<feature type="compositionally biased region" description="Low complexity" evidence="6">
    <location>
        <begin position="125"/>
        <end position="135"/>
    </location>
</feature>
<evidence type="ECO:0000256" key="1">
    <source>
        <dbReference type="ARBA" id="ARBA00004141"/>
    </source>
</evidence>
<dbReference type="STRING" id="1316194.A0A1Q5UQX1"/>
<feature type="transmembrane region" description="Helical" evidence="7">
    <location>
        <begin position="303"/>
        <end position="326"/>
    </location>
</feature>
<dbReference type="PANTHER" id="PTHR22950:SF461">
    <property type="entry name" value="AMINO ACID TRANSPORTER TRANSMEMBRANE DOMAIN-CONTAINING PROTEIN"/>
    <property type="match status" value="1"/>
</dbReference>
<organism evidence="9 10">
    <name type="scientific">Penicillium subrubescens</name>
    <dbReference type="NCBI Taxonomy" id="1316194"/>
    <lineage>
        <taxon>Eukaryota</taxon>
        <taxon>Fungi</taxon>
        <taxon>Dikarya</taxon>
        <taxon>Ascomycota</taxon>
        <taxon>Pezizomycotina</taxon>
        <taxon>Eurotiomycetes</taxon>
        <taxon>Eurotiomycetidae</taxon>
        <taxon>Eurotiales</taxon>
        <taxon>Aspergillaceae</taxon>
        <taxon>Penicillium</taxon>
    </lineage>
</organism>
<evidence type="ECO:0000256" key="7">
    <source>
        <dbReference type="SAM" id="Phobius"/>
    </source>
</evidence>